<feature type="region of interest" description="Disordered" evidence="1">
    <location>
        <begin position="551"/>
        <end position="587"/>
    </location>
</feature>
<feature type="compositionally biased region" description="Low complexity" evidence="1">
    <location>
        <begin position="519"/>
        <end position="532"/>
    </location>
</feature>
<feature type="region of interest" description="Disordered" evidence="1">
    <location>
        <begin position="130"/>
        <end position="294"/>
    </location>
</feature>
<feature type="region of interest" description="Disordered" evidence="1">
    <location>
        <begin position="68"/>
        <end position="105"/>
    </location>
</feature>
<accession>A0A4U8V921</accession>
<dbReference type="Proteomes" id="UP000298663">
    <property type="component" value="Chromosome X"/>
</dbReference>
<feature type="compositionally biased region" description="Low complexity" evidence="1">
    <location>
        <begin position="194"/>
        <end position="209"/>
    </location>
</feature>
<feature type="compositionally biased region" description="Polar residues" evidence="1">
    <location>
        <begin position="176"/>
        <end position="193"/>
    </location>
</feature>
<evidence type="ECO:0000256" key="1">
    <source>
        <dbReference type="SAM" id="MobiDB-lite"/>
    </source>
</evidence>
<feature type="compositionally biased region" description="Basic and acidic residues" evidence="1">
    <location>
        <begin position="552"/>
        <end position="565"/>
    </location>
</feature>
<keyword evidence="3" id="KW-1185">Reference proteome</keyword>
<reference evidence="2 3" key="1">
    <citation type="journal article" date="2015" name="Genome Biol.">
        <title>Comparative genomics of Steinernema reveals deeply conserved gene regulatory networks.</title>
        <authorList>
            <person name="Dillman A.R."/>
            <person name="Macchietto M."/>
            <person name="Porter C.F."/>
            <person name="Rogers A."/>
            <person name="Williams B."/>
            <person name="Antoshechkin I."/>
            <person name="Lee M.M."/>
            <person name="Goodwin Z."/>
            <person name="Lu X."/>
            <person name="Lewis E.E."/>
            <person name="Goodrich-Blair H."/>
            <person name="Stock S.P."/>
            <person name="Adams B.J."/>
            <person name="Sternberg P.W."/>
            <person name="Mortazavi A."/>
        </authorList>
    </citation>
    <scope>NUCLEOTIDE SEQUENCE [LARGE SCALE GENOMIC DNA]</scope>
    <source>
        <strain evidence="2 3">ALL</strain>
    </source>
</reference>
<name>A0A4U8V921_STECR</name>
<feature type="region of interest" description="Disordered" evidence="1">
    <location>
        <begin position="387"/>
        <end position="448"/>
    </location>
</feature>
<feature type="region of interest" description="Disordered" evidence="1">
    <location>
        <begin position="1"/>
        <end position="24"/>
    </location>
</feature>
<gene>
    <name evidence="2" type="ORF">L596_006457</name>
</gene>
<feature type="region of interest" description="Disordered" evidence="1">
    <location>
        <begin position="316"/>
        <end position="372"/>
    </location>
</feature>
<feature type="compositionally biased region" description="Low complexity" evidence="1">
    <location>
        <begin position="349"/>
        <end position="363"/>
    </location>
</feature>
<evidence type="ECO:0000313" key="2">
    <source>
        <dbReference type="EMBL" id="TMS40017.1"/>
    </source>
</evidence>
<feature type="compositionally biased region" description="Low complexity" evidence="1">
    <location>
        <begin position="278"/>
        <end position="294"/>
    </location>
</feature>
<organism evidence="2 3">
    <name type="scientific">Steinernema carpocapsae</name>
    <name type="common">Entomopathogenic nematode</name>
    <dbReference type="NCBI Taxonomy" id="34508"/>
    <lineage>
        <taxon>Eukaryota</taxon>
        <taxon>Metazoa</taxon>
        <taxon>Ecdysozoa</taxon>
        <taxon>Nematoda</taxon>
        <taxon>Chromadorea</taxon>
        <taxon>Rhabditida</taxon>
        <taxon>Tylenchina</taxon>
        <taxon>Panagrolaimomorpha</taxon>
        <taxon>Strongyloidoidea</taxon>
        <taxon>Steinernematidae</taxon>
        <taxon>Steinernema</taxon>
    </lineage>
</organism>
<protein>
    <submittedName>
        <fullName evidence="2">Uncharacterized protein</fullName>
    </submittedName>
</protein>
<dbReference type="AlphaFoldDB" id="A0A4U8V921"/>
<feature type="compositionally biased region" description="Low complexity" evidence="1">
    <location>
        <begin position="387"/>
        <end position="403"/>
    </location>
</feature>
<evidence type="ECO:0000313" key="3">
    <source>
        <dbReference type="Proteomes" id="UP000298663"/>
    </source>
</evidence>
<dbReference type="EMBL" id="CM016762">
    <property type="protein sequence ID" value="TMS40017.1"/>
    <property type="molecule type" value="Genomic_DNA"/>
</dbReference>
<proteinExistence type="predicted"/>
<feature type="compositionally biased region" description="Polar residues" evidence="1">
    <location>
        <begin position="139"/>
        <end position="151"/>
    </location>
</feature>
<feature type="compositionally biased region" description="Basic and acidic residues" evidence="1">
    <location>
        <begin position="507"/>
        <end position="516"/>
    </location>
</feature>
<feature type="compositionally biased region" description="Polar residues" evidence="1">
    <location>
        <begin position="321"/>
        <end position="332"/>
    </location>
</feature>
<reference evidence="2 3" key="2">
    <citation type="journal article" date="2019" name="G3 (Bethesda)">
        <title>Hybrid Assembly of the Genome of the Entomopathogenic Nematode Steinernema carpocapsae Identifies the X-Chromosome.</title>
        <authorList>
            <person name="Serra L."/>
            <person name="Macchietto M."/>
            <person name="Macias-Munoz A."/>
            <person name="McGill C.J."/>
            <person name="Rodriguez I.M."/>
            <person name="Rodriguez B."/>
            <person name="Murad R."/>
            <person name="Mortazavi A."/>
        </authorList>
    </citation>
    <scope>NUCLEOTIDE SEQUENCE [LARGE SCALE GENOMIC DNA]</scope>
    <source>
        <strain evidence="2 3">ALL</strain>
    </source>
</reference>
<sequence>MEGAVDGMSVHREDESMSPLEPLDPHRLRDMVVDQHSMAAGGHLQRMQSMQCFNWSPTAIPALLQAAGQSPIRGPSSGSNNSGSSPAAQRRRLSSGSDSHSMPAQMCQPTAFNEQQQRAQQQLNFAQSQNEIHSPNGRGPQSQMPPQTPLSMSGGMIPGQSPLGSPHAQHLPPVQSPFNRNTPGPSMTPSSPFGSGMQQQMQQGGMHMGPLSQQQPQTPGGLNQIPSNSVNMSPSANPALYSNSQGPRNVPYPNPAAQAQSHTAYPFPPNASQVPGAQQMSHQQWMNSQQQMQQHYVGQPRMLGNPAGQRVTVQRVPYPSGYNNPTAMTQAQPGYPRPARLSYPSGNTAAPAQQQPGSAQPSQRTPPSAVTSSPIVYPLQIQAAKEQQAAQQQAQQQQQQQNAFSLQTPPVPQTPQTPGAGGFPNALGYPAQAQVPQPTPRTPQTPQLRPSLMSAVSQPPQQHITSPHNNSNWVFEYCEKSPIQLRKNEPAKPRPVAGRMKHSRFKRGSDSAKNEWTDAGSPSAPAPSMSAPFGCAESGGRLGEKCAIASRGKKEEVRVAVDARRPRQGIKGSTDIGQVHHPSAAAPLPSCMLDYASLQEGDVARE</sequence>
<feature type="compositionally biased region" description="Polar residues" evidence="1">
    <location>
        <begin position="211"/>
        <end position="247"/>
    </location>
</feature>
<feature type="compositionally biased region" description="Low complexity" evidence="1">
    <location>
        <begin position="74"/>
        <end position="86"/>
    </location>
</feature>
<dbReference type="OrthoDB" id="342264at2759"/>
<feature type="region of interest" description="Disordered" evidence="1">
    <location>
        <begin position="488"/>
        <end position="536"/>
    </location>
</feature>
<feature type="compositionally biased region" description="Polar residues" evidence="1">
    <location>
        <begin position="94"/>
        <end position="105"/>
    </location>
</feature>